<reference evidence="1 2" key="1">
    <citation type="submission" date="2020-04" db="EMBL/GenBank/DDBJ databases">
        <authorList>
            <person name="Zhang R."/>
            <person name="Schippers A."/>
        </authorList>
    </citation>
    <scope>NUCLEOTIDE SEQUENCE [LARGE SCALE GENOMIC DNA]</scope>
    <source>
        <strain evidence="1 2">DSM 109850</strain>
    </source>
</reference>
<proteinExistence type="predicted"/>
<protein>
    <submittedName>
        <fullName evidence="1">Uncharacterized protein</fullName>
    </submittedName>
</protein>
<evidence type="ECO:0000313" key="1">
    <source>
        <dbReference type="EMBL" id="NMP24691.1"/>
    </source>
</evidence>
<dbReference type="EMBL" id="JABBVZ010000137">
    <property type="protein sequence ID" value="NMP24691.1"/>
    <property type="molecule type" value="Genomic_DNA"/>
</dbReference>
<dbReference type="Proteomes" id="UP000533476">
    <property type="component" value="Unassembled WGS sequence"/>
</dbReference>
<dbReference type="RefSeq" id="WP_169102899.1">
    <property type="nucleotide sequence ID" value="NZ_JABBVZ010000137.1"/>
</dbReference>
<gene>
    <name evidence="1" type="ORF">HIJ39_20495</name>
</gene>
<dbReference type="AlphaFoldDB" id="A0A7Y0Q542"/>
<evidence type="ECO:0000313" key="2">
    <source>
        <dbReference type="Proteomes" id="UP000533476"/>
    </source>
</evidence>
<name>A0A7Y0Q542_9FIRM</name>
<keyword evidence="2" id="KW-1185">Reference proteome</keyword>
<comment type="caution">
    <text evidence="1">The sequence shown here is derived from an EMBL/GenBank/DDBJ whole genome shotgun (WGS) entry which is preliminary data.</text>
</comment>
<accession>A0A7Y0Q542</accession>
<sequence>MAIIYLTQPLRHAIQGLAAPRPDCPVDSSHRLVRNGTFTRHALTAQGLVPIRVQRFLCRACHCTYSALPYDCQPYTAWTWPILVAVLVWRDRGRSLAQCLAWLRSRQIDPHPRTLTRWMARWRADIPGVIHRVLQWIAERLGTRRIPVWPEPEWSRVQHWHQLWRAVVLVLPAASRRGGWVAGSVLWGWLMHHNQCRDGTADGDRYREIGGEIG</sequence>
<organism evidence="1 2">
    <name type="scientific">Sulfobacillus harzensis</name>
    <dbReference type="NCBI Taxonomy" id="2729629"/>
    <lineage>
        <taxon>Bacteria</taxon>
        <taxon>Bacillati</taxon>
        <taxon>Bacillota</taxon>
        <taxon>Clostridia</taxon>
        <taxon>Eubacteriales</taxon>
        <taxon>Clostridiales Family XVII. Incertae Sedis</taxon>
        <taxon>Sulfobacillus</taxon>
    </lineage>
</organism>